<dbReference type="InterPro" id="IPR001611">
    <property type="entry name" value="Leu-rich_rpt"/>
</dbReference>
<dbReference type="OrthoDB" id="1305110at2759"/>
<evidence type="ECO:0000256" key="1">
    <source>
        <dbReference type="ARBA" id="ARBA00022729"/>
    </source>
</evidence>
<evidence type="ECO:0000313" key="2">
    <source>
        <dbReference type="EMBL" id="KAG5577285.1"/>
    </source>
</evidence>
<keyword evidence="1" id="KW-0732">Signal</keyword>
<dbReference type="Pfam" id="PF00560">
    <property type="entry name" value="LRR_1"/>
    <property type="match status" value="1"/>
</dbReference>
<feature type="non-terminal residue" evidence="2">
    <location>
        <position position="1"/>
    </location>
</feature>
<name>A0A9J5WPM7_SOLCO</name>
<evidence type="ECO:0000313" key="3">
    <source>
        <dbReference type="Proteomes" id="UP000824120"/>
    </source>
</evidence>
<sequence length="65" mass="6975">TLSTKACRDWYGVICFNGRTNKLKITDAGLSGIIPPTIGNLTNLVYLDLSINKISGKIPPQIGSL</sequence>
<dbReference type="PANTHER" id="PTHR47988">
    <property type="entry name" value="SOMATIC EMBRYOGENESIS RECEPTOR KINASE 1"/>
    <property type="match status" value="1"/>
</dbReference>
<keyword evidence="3" id="KW-1185">Reference proteome</keyword>
<dbReference type="AlphaFoldDB" id="A0A9J5WPM7"/>
<dbReference type="InterPro" id="IPR032675">
    <property type="entry name" value="LRR_dom_sf"/>
</dbReference>
<dbReference type="Proteomes" id="UP000824120">
    <property type="component" value="Chromosome 11"/>
</dbReference>
<comment type="caution">
    <text evidence="2">The sequence shown here is derived from an EMBL/GenBank/DDBJ whole genome shotgun (WGS) entry which is preliminary data.</text>
</comment>
<gene>
    <name evidence="2" type="ORF">H5410_057419</name>
</gene>
<dbReference type="SUPFAM" id="SSF52058">
    <property type="entry name" value="L domain-like"/>
    <property type="match status" value="1"/>
</dbReference>
<protein>
    <submittedName>
        <fullName evidence="2">Uncharacterized protein</fullName>
    </submittedName>
</protein>
<reference evidence="2 3" key="1">
    <citation type="submission" date="2020-09" db="EMBL/GenBank/DDBJ databases">
        <title>De no assembly of potato wild relative species, Solanum commersonii.</title>
        <authorList>
            <person name="Cho K."/>
        </authorList>
    </citation>
    <scope>NUCLEOTIDE SEQUENCE [LARGE SCALE GENOMIC DNA]</scope>
    <source>
        <strain evidence="2">LZ3.2</strain>
        <tissue evidence="2">Leaf</tissue>
    </source>
</reference>
<accession>A0A9J5WPM7</accession>
<proteinExistence type="predicted"/>
<organism evidence="2 3">
    <name type="scientific">Solanum commersonii</name>
    <name type="common">Commerson's wild potato</name>
    <name type="synonym">Commerson's nightshade</name>
    <dbReference type="NCBI Taxonomy" id="4109"/>
    <lineage>
        <taxon>Eukaryota</taxon>
        <taxon>Viridiplantae</taxon>
        <taxon>Streptophyta</taxon>
        <taxon>Embryophyta</taxon>
        <taxon>Tracheophyta</taxon>
        <taxon>Spermatophyta</taxon>
        <taxon>Magnoliopsida</taxon>
        <taxon>eudicotyledons</taxon>
        <taxon>Gunneridae</taxon>
        <taxon>Pentapetalae</taxon>
        <taxon>asterids</taxon>
        <taxon>lamiids</taxon>
        <taxon>Solanales</taxon>
        <taxon>Solanaceae</taxon>
        <taxon>Solanoideae</taxon>
        <taxon>Solaneae</taxon>
        <taxon>Solanum</taxon>
    </lineage>
</organism>
<dbReference type="EMBL" id="JACXVP010000011">
    <property type="protein sequence ID" value="KAG5577285.1"/>
    <property type="molecule type" value="Genomic_DNA"/>
</dbReference>
<dbReference type="Gene3D" id="3.80.10.10">
    <property type="entry name" value="Ribonuclease Inhibitor"/>
    <property type="match status" value="1"/>
</dbReference>